<evidence type="ECO:0000256" key="1">
    <source>
        <dbReference type="SAM" id="MobiDB-lite"/>
    </source>
</evidence>
<reference evidence="2 3" key="1">
    <citation type="submission" date="2016-12" db="EMBL/GenBank/DDBJ databases">
        <title>The genomes of Aspergillus section Nigri reveals drivers in fungal speciation.</title>
        <authorList>
            <consortium name="DOE Joint Genome Institute"/>
            <person name="Vesth T.C."/>
            <person name="Nybo J."/>
            <person name="Theobald S."/>
            <person name="Brandl J."/>
            <person name="Frisvad J.C."/>
            <person name="Nielsen K.F."/>
            <person name="Lyhne E.K."/>
            <person name="Kogle M.E."/>
            <person name="Kuo A."/>
            <person name="Riley R."/>
            <person name="Clum A."/>
            <person name="Nolan M."/>
            <person name="Lipzen A."/>
            <person name="Salamov A."/>
            <person name="Henrissat B."/>
            <person name="Wiebenga A."/>
            <person name="De Vries R.P."/>
            <person name="Grigoriev I.V."/>
            <person name="Mortensen U.H."/>
            <person name="Andersen M.R."/>
            <person name="Baker S.E."/>
        </authorList>
    </citation>
    <scope>NUCLEOTIDE SEQUENCE [LARGE SCALE GENOMIC DNA]</scope>
    <source>
        <strain evidence="2 3">CBS 115572</strain>
    </source>
</reference>
<accession>A0A317WR09</accession>
<organism evidence="2 3">
    <name type="scientific">Aspergillus sclerotioniger CBS 115572</name>
    <dbReference type="NCBI Taxonomy" id="1450535"/>
    <lineage>
        <taxon>Eukaryota</taxon>
        <taxon>Fungi</taxon>
        <taxon>Dikarya</taxon>
        <taxon>Ascomycota</taxon>
        <taxon>Pezizomycotina</taxon>
        <taxon>Eurotiomycetes</taxon>
        <taxon>Eurotiomycetidae</taxon>
        <taxon>Eurotiales</taxon>
        <taxon>Aspergillaceae</taxon>
        <taxon>Aspergillus</taxon>
        <taxon>Aspergillus subgen. Circumdati</taxon>
    </lineage>
</organism>
<proteinExistence type="predicted"/>
<evidence type="ECO:0000313" key="3">
    <source>
        <dbReference type="Proteomes" id="UP000246702"/>
    </source>
</evidence>
<feature type="region of interest" description="Disordered" evidence="1">
    <location>
        <begin position="1"/>
        <end position="28"/>
    </location>
</feature>
<evidence type="ECO:0000313" key="2">
    <source>
        <dbReference type="EMBL" id="PWY88873.1"/>
    </source>
</evidence>
<dbReference type="Proteomes" id="UP000246702">
    <property type="component" value="Unassembled WGS sequence"/>
</dbReference>
<dbReference type="GeneID" id="37114804"/>
<dbReference type="OrthoDB" id="5351653at2759"/>
<gene>
    <name evidence="2" type="ORF">BO94DRAFT_53924</name>
</gene>
<dbReference type="EMBL" id="MSFK01000012">
    <property type="protein sequence ID" value="PWY88873.1"/>
    <property type="molecule type" value="Genomic_DNA"/>
</dbReference>
<dbReference type="RefSeq" id="XP_025468235.1">
    <property type="nucleotide sequence ID" value="XM_025612661.1"/>
</dbReference>
<sequence>MVLRTRQGLPTATEKGGMSLVTTDPAPMVDPSPMVTPGKMTTLPPIQQSLPMRTGWPNSTNLRRESTLTSWPAVKMLTLGPHWTRSPIRIKLVSRAVKLVGSDWDLSGRYPRRIDDLLEVDEAVAPDGNVGAVIRAERRLDEGARADVAHNLLQQLETNVDDLLVRD</sequence>
<protein>
    <submittedName>
        <fullName evidence="2">Uncharacterized protein</fullName>
    </submittedName>
</protein>
<dbReference type="AlphaFoldDB" id="A0A317WR09"/>
<comment type="caution">
    <text evidence="2">The sequence shown here is derived from an EMBL/GenBank/DDBJ whole genome shotgun (WGS) entry which is preliminary data.</text>
</comment>
<name>A0A317WR09_9EURO</name>
<keyword evidence="3" id="KW-1185">Reference proteome</keyword>